<dbReference type="Gene3D" id="3.10.620.30">
    <property type="match status" value="1"/>
</dbReference>
<dbReference type="AlphaFoldDB" id="W7UVG4"/>
<evidence type="ECO:0000259" key="1">
    <source>
        <dbReference type="SMART" id="SM00460"/>
    </source>
</evidence>
<evidence type="ECO:0000313" key="3">
    <source>
        <dbReference type="Proteomes" id="UP000019365"/>
    </source>
</evidence>
<keyword evidence="3" id="KW-1185">Reference proteome</keyword>
<accession>W7UVG4</accession>
<dbReference type="InterPro" id="IPR038765">
    <property type="entry name" value="Papain-like_cys_pep_sf"/>
</dbReference>
<dbReference type="eggNOG" id="COG1305">
    <property type="taxonomic scope" value="Bacteria"/>
</dbReference>
<dbReference type="PANTHER" id="PTHR33490:SF6">
    <property type="entry name" value="SLL1049 PROTEIN"/>
    <property type="match status" value="1"/>
</dbReference>
<dbReference type="SUPFAM" id="SSF54001">
    <property type="entry name" value="Cysteine proteinases"/>
    <property type="match status" value="1"/>
</dbReference>
<proteinExistence type="predicted"/>
<dbReference type="PATRIC" id="fig|1341157.4.peg.3103"/>
<dbReference type="OrthoDB" id="1817605at2"/>
<dbReference type="InterPro" id="IPR002931">
    <property type="entry name" value="Transglutaminase-like"/>
</dbReference>
<feature type="domain" description="Transglutaminase-like" evidence="1">
    <location>
        <begin position="155"/>
        <end position="213"/>
    </location>
</feature>
<organism evidence="2 3">
    <name type="scientific">Ruminococcus flavefaciens 007c</name>
    <dbReference type="NCBI Taxonomy" id="1341157"/>
    <lineage>
        <taxon>Bacteria</taxon>
        <taxon>Bacillati</taxon>
        <taxon>Bacillota</taxon>
        <taxon>Clostridia</taxon>
        <taxon>Eubacteriales</taxon>
        <taxon>Oscillospiraceae</taxon>
        <taxon>Ruminococcus</taxon>
    </lineage>
</organism>
<comment type="caution">
    <text evidence="2">The sequence shown here is derived from an EMBL/GenBank/DDBJ whole genome shotgun (WGS) entry which is preliminary data.</text>
</comment>
<dbReference type="Proteomes" id="UP000019365">
    <property type="component" value="Unassembled WGS sequence"/>
</dbReference>
<dbReference type="SMART" id="SM00460">
    <property type="entry name" value="TGc"/>
    <property type="match status" value="1"/>
</dbReference>
<protein>
    <recommendedName>
        <fullName evidence="1">Transglutaminase-like domain-containing protein</fullName>
    </recommendedName>
</protein>
<sequence length="256" mass="28958">MKTLNFSFSTKLTFDDYVHDHSFALRIIPPDTESQKILSCSLNISPGVTTKQTVDAFGNNVTAGYIQGDHRFLDFEIKGTAEVDSSKHSTFLMPCYRYQSEYTEPDDELKKFYVELKDKYMGDASEKAAYFSDILSDIIEYKKGTTTTATTAAEAFALRSGVCQDFSHILISLLRMDGIPARYIAGLAFCDGETHSWVEYWTGDHWEGIDPANNCHVNDDYLVISMGRDFRDCAIDRGVMFGRYTQQLQLVRSVLS</sequence>
<name>W7UVG4_RUMFL</name>
<dbReference type="Pfam" id="PF01841">
    <property type="entry name" value="Transglut_core"/>
    <property type="match status" value="1"/>
</dbReference>
<dbReference type="EMBL" id="ATAX01000036">
    <property type="protein sequence ID" value="EWM52327.1"/>
    <property type="molecule type" value="Genomic_DNA"/>
</dbReference>
<evidence type="ECO:0000313" key="2">
    <source>
        <dbReference type="EMBL" id="EWM52327.1"/>
    </source>
</evidence>
<dbReference type="PANTHER" id="PTHR33490">
    <property type="entry name" value="BLR5614 PROTEIN-RELATED"/>
    <property type="match status" value="1"/>
</dbReference>
<dbReference type="Pfam" id="PF08379">
    <property type="entry name" value="Bact_transglu_N"/>
    <property type="match status" value="1"/>
</dbReference>
<dbReference type="RefSeq" id="WP_037301384.1">
    <property type="nucleotide sequence ID" value="NZ_ATAX01000036.1"/>
</dbReference>
<dbReference type="InterPro" id="IPR013589">
    <property type="entry name" value="Bac_transglu_N"/>
</dbReference>
<gene>
    <name evidence="2" type="ORF">RF007C_13330</name>
</gene>
<reference evidence="2 3" key="1">
    <citation type="journal article" date="2014" name="PLoS ONE">
        <title>Rumen cellulosomics: divergent fiber-degrading strategies revealed by comparative genome-wide analysis of six ruminococcal strains.</title>
        <authorList>
            <person name="Dassa B."/>
            <person name="Borovok I."/>
            <person name="Ruimy-Israeli V."/>
            <person name="Lamed R."/>
            <person name="Flint H.J."/>
            <person name="Duncan S.H."/>
            <person name="Henrissat B."/>
            <person name="Coutinho P."/>
            <person name="Morrison M."/>
            <person name="Mosoni P."/>
            <person name="Yeoman C.J."/>
            <person name="White B.A."/>
            <person name="Bayer E.A."/>
        </authorList>
    </citation>
    <scope>NUCLEOTIDE SEQUENCE [LARGE SCALE GENOMIC DNA]</scope>
    <source>
        <strain evidence="2 3">007c</strain>
    </source>
</reference>